<evidence type="ECO:0000313" key="2">
    <source>
        <dbReference type="EMBL" id="DBA03704.1"/>
    </source>
</evidence>
<name>A0AAV2ZER4_9STRA</name>
<comment type="caution">
    <text evidence="2">The sequence shown here is derived from an EMBL/GenBank/DDBJ whole genome shotgun (WGS) entry which is preliminary data.</text>
</comment>
<dbReference type="EMBL" id="DAKRPA010000016">
    <property type="protein sequence ID" value="DBA03704.1"/>
    <property type="molecule type" value="Genomic_DNA"/>
</dbReference>
<dbReference type="Proteomes" id="UP001146120">
    <property type="component" value="Unassembled WGS sequence"/>
</dbReference>
<keyword evidence="3" id="KW-1185">Reference proteome</keyword>
<gene>
    <name evidence="2" type="ORF">N0F65_004121</name>
</gene>
<reference evidence="2" key="1">
    <citation type="submission" date="2022-11" db="EMBL/GenBank/DDBJ databases">
        <authorList>
            <person name="Morgan W.R."/>
            <person name="Tartar A."/>
        </authorList>
    </citation>
    <scope>NUCLEOTIDE SEQUENCE</scope>
    <source>
        <strain evidence="2">ARSEF 373</strain>
    </source>
</reference>
<accession>A0AAV2ZER4</accession>
<feature type="compositionally biased region" description="Basic and acidic residues" evidence="1">
    <location>
        <begin position="167"/>
        <end position="182"/>
    </location>
</feature>
<dbReference type="AlphaFoldDB" id="A0AAV2ZER4"/>
<sequence>MDLREDDTEARVLNYFILFDQIVEENGLESMLGSGLEQTPEMLKLEIGRLAIARPALKEDEILLYETLVERAREQQHFHLLSMELKETGRNNEGGKSKKDAAKGDTPAKNGKKGSTNPPDELKRKPTRIAPQTPRKPPRDGCLLCGGAHWVSECDASQADKDEALRKAREKKEQLLAEKTDPSEDDDDIPADDIVGVSNADEGMERINAMLEEALNEGFPAEYMDAVRTETKAALDLWRTKLGADPPAKMSHFASYSSQMLCLSARRHASTRQSRRSS</sequence>
<organism evidence="2 3">
    <name type="scientific">Lagenidium giganteum</name>
    <dbReference type="NCBI Taxonomy" id="4803"/>
    <lineage>
        <taxon>Eukaryota</taxon>
        <taxon>Sar</taxon>
        <taxon>Stramenopiles</taxon>
        <taxon>Oomycota</taxon>
        <taxon>Peronosporomycetes</taxon>
        <taxon>Pythiales</taxon>
        <taxon>Pythiaceae</taxon>
    </lineage>
</organism>
<evidence type="ECO:0000313" key="3">
    <source>
        <dbReference type="Proteomes" id="UP001146120"/>
    </source>
</evidence>
<feature type="region of interest" description="Disordered" evidence="1">
    <location>
        <begin position="167"/>
        <end position="192"/>
    </location>
</feature>
<feature type="compositionally biased region" description="Basic and acidic residues" evidence="1">
    <location>
        <begin position="86"/>
        <end position="103"/>
    </location>
</feature>
<proteinExistence type="predicted"/>
<reference evidence="2" key="2">
    <citation type="journal article" date="2023" name="Microbiol Resour">
        <title>Decontamination and Annotation of the Draft Genome Sequence of the Oomycete Lagenidium giganteum ARSEF 373.</title>
        <authorList>
            <person name="Morgan W.R."/>
            <person name="Tartar A."/>
        </authorList>
    </citation>
    <scope>NUCLEOTIDE SEQUENCE</scope>
    <source>
        <strain evidence="2">ARSEF 373</strain>
    </source>
</reference>
<feature type="region of interest" description="Disordered" evidence="1">
    <location>
        <begin position="86"/>
        <end position="140"/>
    </location>
</feature>
<protein>
    <submittedName>
        <fullName evidence="2">Uncharacterized protein</fullName>
    </submittedName>
</protein>
<evidence type="ECO:0000256" key="1">
    <source>
        <dbReference type="SAM" id="MobiDB-lite"/>
    </source>
</evidence>